<proteinExistence type="predicted"/>
<protein>
    <submittedName>
        <fullName evidence="1">Uncharacterized protein</fullName>
    </submittedName>
</protein>
<gene>
    <name evidence="1" type="ORF">BRAA07T29779Z</name>
</gene>
<accession>A0A3P6AXN7</accession>
<sequence length="33" mass="3809">MVSKDFKKLRKLQKTGKQRVINSKMKLLISSSS</sequence>
<name>A0A3P6AXN7_BRACM</name>
<organism evidence="1">
    <name type="scientific">Brassica campestris</name>
    <name type="common">Field mustard</name>
    <dbReference type="NCBI Taxonomy" id="3711"/>
    <lineage>
        <taxon>Eukaryota</taxon>
        <taxon>Viridiplantae</taxon>
        <taxon>Streptophyta</taxon>
        <taxon>Embryophyta</taxon>
        <taxon>Tracheophyta</taxon>
        <taxon>Spermatophyta</taxon>
        <taxon>Magnoliopsida</taxon>
        <taxon>eudicotyledons</taxon>
        <taxon>Gunneridae</taxon>
        <taxon>Pentapetalae</taxon>
        <taxon>rosids</taxon>
        <taxon>malvids</taxon>
        <taxon>Brassicales</taxon>
        <taxon>Brassicaceae</taxon>
        <taxon>Brassiceae</taxon>
        <taxon>Brassica</taxon>
    </lineage>
</organism>
<dbReference type="AlphaFoldDB" id="A0A3P6AXN7"/>
<dbReference type="EMBL" id="LR031574">
    <property type="protein sequence ID" value="VDC98946.1"/>
    <property type="molecule type" value="Genomic_DNA"/>
</dbReference>
<reference evidence="1" key="1">
    <citation type="submission" date="2018-11" db="EMBL/GenBank/DDBJ databases">
        <authorList>
            <consortium name="Genoscope - CEA"/>
            <person name="William W."/>
        </authorList>
    </citation>
    <scope>NUCLEOTIDE SEQUENCE</scope>
</reference>
<evidence type="ECO:0000313" key="1">
    <source>
        <dbReference type="EMBL" id="VDC98946.1"/>
    </source>
</evidence>